<comment type="caution">
    <text evidence="1">The sequence shown here is derived from an EMBL/GenBank/DDBJ whole genome shotgun (WGS) entry which is preliminary data.</text>
</comment>
<dbReference type="Proteomes" id="UP001253848">
    <property type="component" value="Unassembled WGS sequence"/>
</dbReference>
<keyword evidence="2" id="KW-1185">Reference proteome</keyword>
<evidence type="ECO:0000313" key="2">
    <source>
        <dbReference type="Proteomes" id="UP001253848"/>
    </source>
</evidence>
<gene>
    <name evidence="1" type="ORF">RM541_08150</name>
</gene>
<sequence>MTFRTTFGYNDTKMACWKEKGYKAISPIGQEGNIYIFDAESIFSDGFEVGASLEAGEDATTYQSLIISLEYPKSFACRNNFRHAAFVR</sequence>
<dbReference type="EMBL" id="JAVRHN010000005">
    <property type="protein sequence ID" value="MDT0686334.1"/>
    <property type="molecule type" value="Genomic_DNA"/>
</dbReference>
<organism evidence="1 2">
    <name type="scientific">Autumnicola psychrophila</name>
    <dbReference type="NCBI Taxonomy" id="3075592"/>
    <lineage>
        <taxon>Bacteria</taxon>
        <taxon>Pseudomonadati</taxon>
        <taxon>Bacteroidota</taxon>
        <taxon>Flavobacteriia</taxon>
        <taxon>Flavobacteriales</taxon>
        <taxon>Flavobacteriaceae</taxon>
        <taxon>Autumnicola</taxon>
    </lineage>
</organism>
<proteinExistence type="predicted"/>
<protein>
    <submittedName>
        <fullName evidence="1">Uncharacterized protein</fullName>
    </submittedName>
</protein>
<reference evidence="1 2" key="1">
    <citation type="submission" date="2023-09" db="EMBL/GenBank/DDBJ databases">
        <authorList>
            <person name="Rey-Velasco X."/>
        </authorList>
    </citation>
    <scope>NUCLEOTIDE SEQUENCE [LARGE SCALE GENOMIC DNA]</scope>
    <source>
        <strain evidence="1 2">F225</strain>
    </source>
</reference>
<evidence type="ECO:0000313" key="1">
    <source>
        <dbReference type="EMBL" id="MDT0686334.1"/>
    </source>
</evidence>
<name>A0ABU3DRJ5_9FLAO</name>
<accession>A0ABU3DRJ5</accession>
<dbReference type="RefSeq" id="WP_311499723.1">
    <property type="nucleotide sequence ID" value="NZ_JAVRHN010000005.1"/>
</dbReference>